<evidence type="ECO:0000256" key="1">
    <source>
        <dbReference type="ARBA" id="ARBA00004123"/>
    </source>
</evidence>
<dbReference type="GO" id="GO:0005634">
    <property type="term" value="C:nucleus"/>
    <property type="evidence" value="ECO:0007669"/>
    <property type="project" value="UniProtKB-SubCell"/>
</dbReference>
<dbReference type="PANTHER" id="PTHR16515">
    <property type="entry name" value="PR DOMAIN ZINC FINGER PROTEIN"/>
    <property type="match status" value="1"/>
</dbReference>
<dbReference type="InterPro" id="IPR050331">
    <property type="entry name" value="Zinc_finger"/>
</dbReference>
<dbReference type="InterPro" id="IPR036236">
    <property type="entry name" value="Znf_C2H2_sf"/>
</dbReference>
<dbReference type="GO" id="GO:0010468">
    <property type="term" value="P:regulation of gene expression"/>
    <property type="evidence" value="ECO:0007669"/>
    <property type="project" value="TreeGrafter"/>
</dbReference>
<evidence type="ECO:0000256" key="7">
    <source>
        <dbReference type="ARBA" id="ARBA00023125"/>
    </source>
</evidence>
<keyword evidence="4 10" id="KW-0863">Zinc-finger</keyword>
<evidence type="ECO:0000256" key="4">
    <source>
        <dbReference type="ARBA" id="ARBA00022771"/>
    </source>
</evidence>
<evidence type="ECO:0000313" key="13">
    <source>
        <dbReference type="Proteomes" id="UP000792457"/>
    </source>
</evidence>
<keyword evidence="9" id="KW-0539">Nucleus</keyword>
<evidence type="ECO:0000259" key="11">
    <source>
        <dbReference type="PROSITE" id="PS50157"/>
    </source>
</evidence>
<dbReference type="SUPFAM" id="SSF57667">
    <property type="entry name" value="beta-beta-alpha zinc fingers"/>
    <property type="match status" value="3"/>
</dbReference>
<evidence type="ECO:0000313" key="12">
    <source>
        <dbReference type="EMBL" id="KAG8227216.1"/>
    </source>
</evidence>
<feature type="domain" description="C2H2-type" evidence="11">
    <location>
        <begin position="44"/>
        <end position="71"/>
    </location>
</feature>
<dbReference type="InterPro" id="IPR013087">
    <property type="entry name" value="Znf_C2H2_type"/>
</dbReference>
<gene>
    <name evidence="12" type="ORF">J437_LFUL003422</name>
</gene>
<dbReference type="Pfam" id="PF00096">
    <property type="entry name" value="zf-C2H2"/>
    <property type="match status" value="2"/>
</dbReference>
<keyword evidence="8" id="KW-0804">Transcription</keyword>
<feature type="domain" description="C2H2-type" evidence="11">
    <location>
        <begin position="72"/>
        <end position="99"/>
    </location>
</feature>
<keyword evidence="3" id="KW-0677">Repeat</keyword>
<feature type="domain" description="C2H2-type" evidence="11">
    <location>
        <begin position="156"/>
        <end position="183"/>
    </location>
</feature>
<accession>A0A8K0K3P0</accession>
<keyword evidence="7" id="KW-0238">DNA-binding</keyword>
<evidence type="ECO:0000256" key="6">
    <source>
        <dbReference type="ARBA" id="ARBA00023015"/>
    </source>
</evidence>
<dbReference type="FunFam" id="3.30.160.60:FF:000099">
    <property type="entry name" value="Zinc finger protein 79"/>
    <property type="match status" value="1"/>
</dbReference>
<dbReference type="GO" id="GO:0003677">
    <property type="term" value="F:DNA binding"/>
    <property type="evidence" value="ECO:0007669"/>
    <property type="project" value="UniProtKB-KW"/>
</dbReference>
<keyword evidence="6" id="KW-0805">Transcription regulation</keyword>
<sequence length="341" mass="38630">MARETSKLKYPRKHEFECIVCLKVCLGAQEFRSHLLTHGIGKSYRCNECSQTFKSKESLRRHINKHEGKKPFLCDTCGKGFCTNQILKGHAASHHNEKPFSCSTCGRAFAHHSGLSRHMIVHSGRPNHICHICGQLFLTSAYLTSHMLSHSGERSFTCKVCHHQFKHRSSLSRHCTQHHKELKGDKSETCSLCPNTHFSSADSLSKHTKKFHPEGKAGSLKDLEKDYGPISKFQDSDLRNELLGQFRLSSKLEVSCFSAEEKSLKDSLNFAHKCQSLPIPVNIEVFKSITNMIKQISDRLATSGENVSAAHFEKQLTALRILQSIVNNNLLFIKRKIKNVY</sequence>
<name>A0A8K0K3P0_LADFU</name>
<keyword evidence="5" id="KW-0862">Zinc</keyword>
<evidence type="ECO:0000256" key="10">
    <source>
        <dbReference type="PROSITE-ProRule" id="PRU00042"/>
    </source>
</evidence>
<dbReference type="Proteomes" id="UP000792457">
    <property type="component" value="Unassembled WGS sequence"/>
</dbReference>
<dbReference type="Gene3D" id="3.30.160.60">
    <property type="entry name" value="Classic Zinc Finger"/>
    <property type="match status" value="5"/>
</dbReference>
<dbReference type="GO" id="GO:0008270">
    <property type="term" value="F:zinc ion binding"/>
    <property type="evidence" value="ECO:0007669"/>
    <property type="project" value="UniProtKB-KW"/>
</dbReference>
<keyword evidence="13" id="KW-1185">Reference proteome</keyword>
<dbReference type="EMBL" id="KZ308314">
    <property type="protein sequence ID" value="KAG8227216.1"/>
    <property type="molecule type" value="Genomic_DNA"/>
</dbReference>
<evidence type="ECO:0000256" key="2">
    <source>
        <dbReference type="ARBA" id="ARBA00022723"/>
    </source>
</evidence>
<keyword evidence="2" id="KW-0479">Metal-binding</keyword>
<dbReference type="AlphaFoldDB" id="A0A8K0K3P0"/>
<proteinExistence type="predicted"/>
<comment type="caution">
    <text evidence="12">The sequence shown here is derived from an EMBL/GenBank/DDBJ whole genome shotgun (WGS) entry which is preliminary data.</text>
</comment>
<dbReference type="PROSITE" id="PS50157">
    <property type="entry name" value="ZINC_FINGER_C2H2_2"/>
    <property type="match status" value="5"/>
</dbReference>
<dbReference type="FunFam" id="3.30.160.60:FF:000100">
    <property type="entry name" value="Zinc finger 45-like"/>
    <property type="match status" value="1"/>
</dbReference>
<evidence type="ECO:0000256" key="5">
    <source>
        <dbReference type="ARBA" id="ARBA00022833"/>
    </source>
</evidence>
<feature type="domain" description="C2H2-type" evidence="11">
    <location>
        <begin position="128"/>
        <end position="155"/>
    </location>
</feature>
<protein>
    <recommendedName>
        <fullName evidence="11">C2H2-type domain-containing protein</fullName>
    </recommendedName>
</protein>
<evidence type="ECO:0000256" key="8">
    <source>
        <dbReference type="ARBA" id="ARBA00023163"/>
    </source>
</evidence>
<comment type="subcellular location">
    <subcellularLocation>
        <location evidence="1">Nucleus</location>
    </subcellularLocation>
</comment>
<reference evidence="12" key="2">
    <citation type="submission" date="2017-10" db="EMBL/GenBank/DDBJ databases">
        <title>Ladona fulva Genome sequencing and assembly.</title>
        <authorList>
            <person name="Murali S."/>
            <person name="Richards S."/>
            <person name="Bandaranaike D."/>
            <person name="Bellair M."/>
            <person name="Blankenburg K."/>
            <person name="Chao H."/>
            <person name="Dinh H."/>
            <person name="Doddapaneni H."/>
            <person name="Dugan-Rocha S."/>
            <person name="Elkadiri S."/>
            <person name="Gnanaolivu R."/>
            <person name="Hernandez B."/>
            <person name="Skinner E."/>
            <person name="Javaid M."/>
            <person name="Lee S."/>
            <person name="Li M."/>
            <person name="Ming W."/>
            <person name="Munidasa M."/>
            <person name="Muniz J."/>
            <person name="Nguyen L."/>
            <person name="Hughes D."/>
            <person name="Osuji N."/>
            <person name="Pu L.-L."/>
            <person name="Puazo M."/>
            <person name="Qu C."/>
            <person name="Quiroz J."/>
            <person name="Raj R."/>
            <person name="Weissenberger G."/>
            <person name="Xin Y."/>
            <person name="Zou X."/>
            <person name="Han Y."/>
            <person name="Worley K."/>
            <person name="Muzny D."/>
            <person name="Gibbs R."/>
        </authorList>
    </citation>
    <scope>NUCLEOTIDE SEQUENCE</scope>
    <source>
        <strain evidence="12">Sampled in the wild</strain>
    </source>
</reference>
<feature type="domain" description="C2H2-type" evidence="11">
    <location>
        <begin position="100"/>
        <end position="127"/>
    </location>
</feature>
<dbReference type="OrthoDB" id="3437960at2759"/>
<organism evidence="12 13">
    <name type="scientific">Ladona fulva</name>
    <name type="common">Scarce chaser dragonfly</name>
    <name type="synonym">Libellula fulva</name>
    <dbReference type="NCBI Taxonomy" id="123851"/>
    <lineage>
        <taxon>Eukaryota</taxon>
        <taxon>Metazoa</taxon>
        <taxon>Ecdysozoa</taxon>
        <taxon>Arthropoda</taxon>
        <taxon>Hexapoda</taxon>
        <taxon>Insecta</taxon>
        <taxon>Pterygota</taxon>
        <taxon>Palaeoptera</taxon>
        <taxon>Odonata</taxon>
        <taxon>Epiprocta</taxon>
        <taxon>Anisoptera</taxon>
        <taxon>Libelluloidea</taxon>
        <taxon>Libellulidae</taxon>
        <taxon>Ladona</taxon>
    </lineage>
</organism>
<dbReference type="PANTHER" id="PTHR16515:SF49">
    <property type="entry name" value="GASTRULA ZINC FINGER PROTEIN XLCGF49.1-LIKE-RELATED"/>
    <property type="match status" value="1"/>
</dbReference>
<evidence type="ECO:0000256" key="9">
    <source>
        <dbReference type="ARBA" id="ARBA00023242"/>
    </source>
</evidence>
<dbReference type="SMART" id="SM00355">
    <property type="entry name" value="ZnF_C2H2"/>
    <property type="match status" value="7"/>
</dbReference>
<dbReference type="PROSITE" id="PS00028">
    <property type="entry name" value="ZINC_FINGER_C2H2_1"/>
    <property type="match status" value="5"/>
</dbReference>
<reference evidence="12" key="1">
    <citation type="submission" date="2013-04" db="EMBL/GenBank/DDBJ databases">
        <authorList>
            <person name="Qu J."/>
            <person name="Murali S.C."/>
            <person name="Bandaranaike D."/>
            <person name="Bellair M."/>
            <person name="Blankenburg K."/>
            <person name="Chao H."/>
            <person name="Dinh H."/>
            <person name="Doddapaneni H."/>
            <person name="Downs B."/>
            <person name="Dugan-Rocha S."/>
            <person name="Elkadiri S."/>
            <person name="Gnanaolivu R.D."/>
            <person name="Hernandez B."/>
            <person name="Javaid M."/>
            <person name="Jayaseelan J.C."/>
            <person name="Lee S."/>
            <person name="Li M."/>
            <person name="Ming W."/>
            <person name="Munidasa M."/>
            <person name="Muniz J."/>
            <person name="Nguyen L."/>
            <person name="Ongeri F."/>
            <person name="Osuji N."/>
            <person name="Pu L.-L."/>
            <person name="Puazo M."/>
            <person name="Qu C."/>
            <person name="Quiroz J."/>
            <person name="Raj R."/>
            <person name="Weissenberger G."/>
            <person name="Xin Y."/>
            <person name="Zou X."/>
            <person name="Han Y."/>
            <person name="Richards S."/>
            <person name="Worley K."/>
            <person name="Muzny D."/>
            <person name="Gibbs R."/>
        </authorList>
    </citation>
    <scope>NUCLEOTIDE SEQUENCE</scope>
    <source>
        <strain evidence="12">Sampled in the wild</strain>
    </source>
</reference>
<evidence type="ECO:0000256" key="3">
    <source>
        <dbReference type="ARBA" id="ARBA00022737"/>
    </source>
</evidence>